<accession>A0ABS5A8E4</accession>
<evidence type="ECO:0000313" key="2">
    <source>
        <dbReference type="Proteomes" id="UP001519363"/>
    </source>
</evidence>
<dbReference type="Gene3D" id="3.40.50.150">
    <property type="entry name" value="Vaccinia Virus protein VP39"/>
    <property type="match status" value="1"/>
</dbReference>
<dbReference type="Proteomes" id="UP001519363">
    <property type="component" value="Unassembled WGS sequence"/>
</dbReference>
<dbReference type="InterPro" id="IPR029063">
    <property type="entry name" value="SAM-dependent_MTases_sf"/>
</dbReference>
<dbReference type="CDD" id="cd02440">
    <property type="entry name" value="AdoMet_MTases"/>
    <property type="match status" value="1"/>
</dbReference>
<keyword evidence="1" id="KW-0808">Transferase</keyword>
<reference evidence="1 2" key="1">
    <citation type="submission" date="2021-03" db="EMBL/GenBank/DDBJ databases">
        <title>Sequencing the genomes of 1000 actinobacteria strains.</title>
        <authorList>
            <person name="Klenk H.-P."/>
        </authorList>
    </citation>
    <scope>NUCLEOTIDE SEQUENCE [LARGE SCALE GENOMIC DNA]</scope>
    <source>
        <strain evidence="1 2">DSM 44580</strain>
    </source>
</reference>
<comment type="caution">
    <text evidence="1">The sequence shown here is derived from an EMBL/GenBank/DDBJ whole genome shotgun (WGS) entry which is preliminary data.</text>
</comment>
<sequence>MDRRAAYAEEMSRGVARFFQARRPDCPWCGGTRLTPRLVTPDLVQRKPGVFRLDRCASCGHVFQNPALSEAGLAFYYRDFYDGLGEEVMDRVFAVQTACYRARARLVVPHAHPVEWLDVGCGHGHFCHTAAQVLPRTTFDGLDFGAGVDLARARGWIRKAYRGEFRALAPELAGRYDVVSMHHYLEHSPDPLAEIEAAHAVLRPGGLLLVELPDPESPWARLTGRYWPGWLQPQHLHLPLRTNLCRALEARGYTVLHDGPDDPAVSPGLTAALLQYLAALTPPPPFPWLPPQTERHRRTRALLTAASTPLVVATAGLSWLLTPLTRRWGLHSNFQILARADSRS</sequence>
<name>A0ABS5A8E4_9PSEU</name>
<dbReference type="EMBL" id="JAGIOO010000001">
    <property type="protein sequence ID" value="MBP2472852.1"/>
    <property type="molecule type" value="Genomic_DNA"/>
</dbReference>
<protein>
    <submittedName>
        <fullName evidence="1">SAM-dependent methyltransferase</fullName>
    </submittedName>
</protein>
<dbReference type="GO" id="GO:0032259">
    <property type="term" value="P:methylation"/>
    <property type="evidence" value="ECO:0007669"/>
    <property type="project" value="UniProtKB-KW"/>
</dbReference>
<proteinExistence type="predicted"/>
<organism evidence="1 2">
    <name type="scientific">Crossiella equi</name>
    <dbReference type="NCBI Taxonomy" id="130796"/>
    <lineage>
        <taxon>Bacteria</taxon>
        <taxon>Bacillati</taxon>
        <taxon>Actinomycetota</taxon>
        <taxon>Actinomycetes</taxon>
        <taxon>Pseudonocardiales</taxon>
        <taxon>Pseudonocardiaceae</taxon>
        <taxon>Crossiella</taxon>
    </lineage>
</organism>
<dbReference type="GO" id="GO:0008168">
    <property type="term" value="F:methyltransferase activity"/>
    <property type="evidence" value="ECO:0007669"/>
    <property type="project" value="UniProtKB-KW"/>
</dbReference>
<evidence type="ECO:0000313" key="1">
    <source>
        <dbReference type="EMBL" id="MBP2472852.1"/>
    </source>
</evidence>
<keyword evidence="2" id="KW-1185">Reference proteome</keyword>
<dbReference type="Pfam" id="PF13489">
    <property type="entry name" value="Methyltransf_23"/>
    <property type="match status" value="1"/>
</dbReference>
<keyword evidence="1" id="KW-0489">Methyltransferase</keyword>
<dbReference type="SUPFAM" id="SSF53335">
    <property type="entry name" value="S-adenosyl-L-methionine-dependent methyltransferases"/>
    <property type="match status" value="1"/>
</dbReference>
<gene>
    <name evidence="1" type="ORF">JOF53_001724</name>
</gene>